<evidence type="ECO:0000256" key="1">
    <source>
        <dbReference type="SAM" id="MobiDB-lite"/>
    </source>
</evidence>
<gene>
    <name evidence="2" type="ORF">NDU88_010539</name>
</gene>
<evidence type="ECO:0000313" key="2">
    <source>
        <dbReference type="EMBL" id="KAJ1144238.1"/>
    </source>
</evidence>
<organism evidence="2 3">
    <name type="scientific">Pleurodeles waltl</name>
    <name type="common">Iberian ribbed newt</name>
    <dbReference type="NCBI Taxonomy" id="8319"/>
    <lineage>
        <taxon>Eukaryota</taxon>
        <taxon>Metazoa</taxon>
        <taxon>Chordata</taxon>
        <taxon>Craniata</taxon>
        <taxon>Vertebrata</taxon>
        <taxon>Euteleostomi</taxon>
        <taxon>Amphibia</taxon>
        <taxon>Batrachia</taxon>
        <taxon>Caudata</taxon>
        <taxon>Salamandroidea</taxon>
        <taxon>Salamandridae</taxon>
        <taxon>Pleurodelinae</taxon>
        <taxon>Pleurodeles</taxon>
    </lineage>
</organism>
<name>A0AAV7R0L8_PLEWA</name>
<protein>
    <submittedName>
        <fullName evidence="2">Uncharacterized protein</fullName>
    </submittedName>
</protein>
<dbReference type="EMBL" id="JANPWB010000010">
    <property type="protein sequence ID" value="KAJ1144238.1"/>
    <property type="molecule type" value="Genomic_DNA"/>
</dbReference>
<proteinExistence type="predicted"/>
<dbReference type="Proteomes" id="UP001066276">
    <property type="component" value="Chromosome 6"/>
</dbReference>
<feature type="region of interest" description="Disordered" evidence="1">
    <location>
        <begin position="1"/>
        <end position="24"/>
    </location>
</feature>
<sequence>MRTAMDLLAPPVRSNPKARRHPSAPWFSDDLKNLQRRYCRQERKWLLNKSKLENDKLIATLENYKTVIRLAKTNYISKAVREAINTPKEHFKTVRVAPRREHGPLRRN</sequence>
<dbReference type="AlphaFoldDB" id="A0AAV7R0L8"/>
<reference evidence="2" key="1">
    <citation type="journal article" date="2022" name="bioRxiv">
        <title>Sequencing and chromosome-scale assembly of the giantPleurodeles waltlgenome.</title>
        <authorList>
            <person name="Brown T."/>
            <person name="Elewa A."/>
            <person name="Iarovenko S."/>
            <person name="Subramanian E."/>
            <person name="Araus A.J."/>
            <person name="Petzold A."/>
            <person name="Susuki M."/>
            <person name="Suzuki K.-i.T."/>
            <person name="Hayashi T."/>
            <person name="Toyoda A."/>
            <person name="Oliveira C."/>
            <person name="Osipova E."/>
            <person name="Leigh N.D."/>
            <person name="Simon A."/>
            <person name="Yun M.H."/>
        </authorList>
    </citation>
    <scope>NUCLEOTIDE SEQUENCE</scope>
    <source>
        <strain evidence="2">20211129_DDA</strain>
        <tissue evidence="2">Liver</tissue>
    </source>
</reference>
<evidence type="ECO:0000313" key="3">
    <source>
        <dbReference type="Proteomes" id="UP001066276"/>
    </source>
</evidence>
<keyword evidence="3" id="KW-1185">Reference proteome</keyword>
<comment type="caution">
    <text evidence="2">The sequence shown here is derived from an EMBL/GenBank/DDBJ whole genome shotgun (WGS) entry which is preliminary data.</text>
</comment>
<accession>A0AAV7R0L8</accession>